<organism evidence="2 3">
    <name type="scientific">Agromyces aureus</name>
    <dbReference type="NCBI Taxonomy" id="453304"/>
    <lineage>
        <taxon>Bacteria</taxon>
        <taxon>Bacillati</taxon>
        <taxon>Actinomycetota</taxon>
        <taxon>Actinomycetes</taxon>
        <taxon>Micrococcales</taxon>
        <taxon>Microbacteriaceae</taxon>
        <taxon>Agromyces</taxon>
    </lineage>
</organism>
<dbReference type="SUPFAM" id="SSF51261">
    <property type="entry name" value="Duplicated hybrid motif"/>
    <property type="match status" value="1"/>
</dbReference>
<keyword evidence="3" id="KW-1185">Reference proteome</keyword>
<dbReference type="InterPro" id="IPR011055">
    <property type="entry name" value="Dup_hybrid_motif"/>
</dbReference>
<evidence type="ECO:0000313" key="2">
    <source>
        <dbReference type="EMBL" id="ANJ28120.1"/>
    </source>
</evidence>
<proteinExistence type="predicted"/>
<dbReference type="RefSeq" id="WP_067879612.1">
    <property type="nucleotide sequence ID" value="NZ_CP013979.1"/>
</dbReference>
<evidence type="ECO:0000259" key="1">
    <source>
        <dbReference type="Pfam" id="PF01551"/>
    </source>
</evidence>
<dbReference type="OrthoDB" id="9809488at2"/>
<dbReference type="Gene3D" id="2.70.70.10">
    <property type="entry name" value="Glucose Permease (Domain IIA)"/>
    <property type="match status" value="1"/>
</dbReference>
<dbReference type="EMBL" id="CP013979">
    <property type="protein sequence ID" value="ANJ28120.1"/>
    <property type="molecule type" value="Genomic_DNA"/>
</dbReference>
<dbReference type="Proteomes" id="UP000078437">
    <property type="component" value="Chromosome"/>
</dbReference>
<evidence type="ECO:0000313" key="3">
    <source>
        <dbReference type="Proteomes" id="UP000078437"/>
    </source>
</evidence>
<reference evidence="3" key="2">
    <citation type="submission" date="2016-01" db="EMBL/GenBank/DDBJ databases">
        <title>Complete genome sequence of Agromyces aureus AR33T and comparison with related organisms.</title>
        <authorList>
            <person name="Corretto E."/>
            <person name="Antonielli L."/>
            <person name="Sessitsch A."/>
            <person name="Brader G."/>
        </authorList>
    </citation>
    <scope>NUCLEOTIDE SEQUENCE [LARGE SCALE GENOMIC DNA]</scope>
    <source>
        <strain evidence="3">AR33</strain>
    </source>
</reference>
<accession>A0A191WIH9</accession>
<feature type="domain" description="M23ase beta-sheet core" evidence="1">
    <location>
        <begin position="35"/>
        <end position="69"/>
    </location>
</feature>
<gene>
    <name evidence="2" type="ORF">ATC03_16775</name>
</gene>
<dbReference type="AlphaFoldDB" id="A0A191WIH9"/>
<name>A0A191WIH9_9MICO</name>
<reference evidence="2 3" key="1">
    <citation type="journal article" date="2016" name="Int. J. Syst. Evol. Microbiol.">
        <title>Agromyces aureus sp. nov., isolated from the rhizosphere of Salix caprea L. grown in a heavy-metal-contaminated soil.</title>
        <authorList>
            <person name="Corretto E."/>
            <person name="Antonielli L."/>
            <person name="Sessitsch A."/>
            <person name="Compant S."/>
            <person name="Gorfer M."/>
            <person name="Kuffner M."/>
            <person name="Brader G."/>
        </authorList>
    </citation>
    <scope>NUCLEOTIDE SEQUENCE [LARGE SCALE GENOMIC DNA]</scope>
    <source>
        <strain evidence="2 3">AR33</strain>
    </source>
</reference>
<dbReference type="Pfam" id="PF01551">
    <property type="entry name" value="Peptidase_M23"/>
    <property type="match status" value="1"/>
</dbReference>
<protein>
    <recommendedName>
        <fullName evidence="1">M23ase beta-sheet core domain-containing protein</fullName>
    </recommendedName>
</protein>
<sequence>MNPFREFFLATRNAFTFRPEKIGSILGNHVLLRGEVAVAPGQRVAAGDVLGRVGHTGNSTSPHLHLQLMDSPDLMTASGLPCAFRAYEVEQGGAWHPVVDGVPGRRDRIRSV</sequence>
<dbReference type="InterPro" id="IPR016047">
    <property type="entry name" value="M23ase_b-sheet_dom"/>
</dbReference>
<dbReference type="KEGG" id="agy:ATC03_16775"/>
<dbReference type="CDD" id="cd12797">
    <property type="entry name" value="M23_peptidase"/>
    <property type="match status" value="1"/>
</dbReference>
<dbReference type="STRING" id="453304.ATC03_16775"/>